<reference evidence="14 15" key="1">
    <citation type="journal article" date="2017" name="BMC Genomics">
        <title>Comparative genomic and phylogenomic analyses of the Bifidobacteriaceae family.</title>
        <authorList>
            <person name="Lugli G.A."/>
            <person name="Milani C."/>
            <person name="Turroni F."/>
            <person name="Duranti S."/>
            <person name="Mancabelli L."/>
            <person name="Mangifesta M."/>
            <person name="Ferrario C."/>
            <person name="Modesto M."/>
            <person name="Mattarelli P."/>
            <person name="Jiri K."/>
            <person name="van Sinderen D."/>
            <person name="Ventura M."/>
        </authorList>
    </citation>
    <scope>NUCLEOTIDE SEQUENCE [LARGE SCALE GENOMIC DNA]</scope>
    <source>
        <strain evidence="14 15">LMG 28769</strain>
    </source>
</reference>
<dbReference type="InterPro" id="IPR027417">
    <property type="entry name" value="P-loop_NTPase"/>
</dbReference>
<dbReference type="Pfam" id="PF11987">
    <property type="entry name" value="IF-2"/>
    <property type="match status" value="1"/>
</dbReference>
<dbReference type="InterPro" id="IPR009000">
    <property type="entry name" value="Transl_B-barrel_sf"/>
</dbReference>
<comment type="caution">
    <text evidence="10">Lacks conserved residue(s) required for the propagation of feature annotation.</text>
</comment>
<dbReference type="PANTHER" id="PTHR43381">
    <property type="entry name" value="TRANSLATION INITIATION FACTOR IF-2-RELATED"/>
    <property type="match status" value="1"/>
</dbReference>
<comment type="subcellular location">
    <subcellularLocation>
        <location evidence="1 10">Cytoplasm</location>
    </subcellularLocation>
</comment>
<keyword evidence="8 10" id="KW-0342">GTP-binding</keyword>
<dbReference type="AlphaFoldDB" id="A0A261G2U5"/>
<evidence type="ECO:0000256" key="8">
    <source>
        <dbReference type="ARBA" id="ARBA00023134"/>
    </source>
</evidence>
<evidence type="ECO:0000256" key="7">
    <source>
        <dbReference type="ARBA" id="ARBA00022917"/>
    </source>
</evidence>
<dbReference type="InterPro" id="IPR005225">
    <property type="entry name" value="Small_GTP-bd"/>
</dbReference>
<dbReference type="Gene3D" id="2.40.30.10">
    <property type="entry name" value="Translation factors"/>
    <property type="match status" value="2"/>
</dbReference>
<feature type="domain" description="Tr-type G" evidence="13">
    <location>
        <begin position="513"/>
        <end position="685"/>
    </location>
</feature>
<proteinExistence type="inferred from homology"/>
<dbReference type="FunFam" id="2.40.30.10:FF:000007">
    <property type="entry name" value="Translation initiation factor IF-2"/>
    <property type="match status" value="1"/>
</dbReference>
<feature type="compositionally biased region" description="Basic and acidic residues" evidence="12">
    <location>
        <begin position="165"/>
        <end position="202"/>
    </location>
</feature>
<sequence length="1020" mass="109565">MPKARVYELAKALGVDSKTVLEKLKDMGEFVKSASSTVEAPVVRRLKNAFPQSNQNQQNSHAAPAHGSSQHPTPKGASHGSSHASNSSMNRPGPHNVSAGSQNGAPHSGASQATNRAVEAQQAEDVHSASSQHVTPLMAAEEEHRDSRRSGRSGGSSHAPMPGQSRHERGGFGDQRRDARNERGERSERGEHGDQRRNDRGPRPNGGNRPNRGQHFGRDGRDGRDGRNERDGRDRHDSRDNRGGRPQGASGSTPRPRTTGTPRPGNNPFSRRQGMSAPTPGDIPRPHPMARPTVNEGHGRGGRPGGRNGGFHNGRPGQRQGGGQGQWGHNNHTQGIGQGGQHSGQGGNRFGGGNNFSTPSNGPSSSSNGRGGRGRGGAAGAFGRQGGKSSRSRKNRMAKRQEFNELQAPVIGGVRIPAGNGKTIKLRQGATLSDLAEKINVNAASLVTVLFHLGEMATATQSLDEATFQILGEEIGWDIKIVSAEEEDKELLQEFDINLEQEEEGRDDSNLKPRPPVVTVMGHVDHGKTRLLDTIRKTNTSAHEAGGITQRIGAYQVNVNLEGEARKITFLDTPGHEAFTAMRARGAELTDVAVLVVAADDGVMPQTVEAINHAQAANVPIVVAVNKIDVPGANPEKVRGQLTEFGLVPEEYGGDTMFVDISAKLGTNVDKLLEAVLLTADASLDLRANPDMDARGATVEARLDKGRGAVATVLVQQGTLHVGDAIVAGTSYGRVRAMLDENSQQMQEATPSTPVAVLGLTSVPSAGDLFLVASDDRTARQIAEKRQATERAAQLAKRRKIVSLESLKEQFAKSEIDMLNIVIKGESSGSVEALEDSLMKIEVSEEVGIQVIHRGVGAITQNDVNLATVDKAVIIGFNVRPNRQVQELADREGVEIKYYSVIYKAIEDIEAALKGMLKPEYEEVTTSHSEIREIFRSSKWGNIAGVKVLDGTVTKGTKARIMREGVVTVNDLEISTLRRFKDDVNEVKEGYEAGINLGTFNDIQIGDVIETFEMQEVERK</sequence>
<keyword evidence="6 10" id="KW-0547">Nucleotide-binding</keyword>
<dbReference type="InterPro" id="IPR000795">
    <property type="entry name" value="T_Tr_GTP-bd_dom"/>
</dbReference>
<dbReference type="FunFam" id="2.40.30.10:FF:000008">
    <property type="entry name" value="Translation initiation factor IF-2"/>
    <property type="match status" value="1"/>
</dbReference>
<accession>A0A261G2U5</accession>
<feature type="compositionally biased region" description="Low complexity" evidence="12">
    <location>
        <begin position="355"/>
        <end position="368"/>
    </location>
</feature>
<feature type="compositionally biased region" description="Low complexity" evidence="12">
    <location>
        <begin position="250"/>
        <end position="264"/>
    </location>
</feature>
<dbReference type="RefSeq" id="WP_094694381.1">
    <property type="nucleotide sequence ID" value="NZ_JBDNVO010000031.1"/>
</dbReference>
<dbReference type="EMBL" id="MWXA01000007">
    <property type="protein sequence ID" value="OZG65757.1"/>
    <property type="molecule type" value="Genomic_DNA"/>
</dbReference>
<dbReference type="Proteomes" id="UP000216451">
    <property type="component" value="Unassembled WGS sequence"/>
</dbReference>
<evidence type="ECO:0000256" key="5">
    <source>
        <dbReference type="ARBA" id="ARBA00022540"/>
    </source>
</evidence>
<evidence type="ECO:0000256" key="11">
    <source>
        <dbReference type="RuleBase" id="RU000644"/>
    </source>
</evidence>
<feature type="compositionally biased region" description="Gly residues" evidence="12">
    <location>
        <begin position="369"/>
        <end position="386"/>
    </location>
</feature>
<name>A0A261G2U5_9BIFI</name>
<feature type="compositionally biased region" description="Polar residues" evidence="12">
    <location>
        <begin position="98"/>
        <end position="115"/>
    </location>
</feature>
<keyword evidence="7 10" id="KW-0648">Protein biosynthesis</keyword>
<feature type="compositionally biased region" description="Gly residues" evidence="12">
    <location>
        <begin position="336"/>
        <end position="354"/>
    </location>
</feature>
<keyword evidence="5 10" id="KW-0396">Initiation factor</keyword>
<dbReference type="Pfam" id="PF22042">
    <property type="entry name" value="EF-G_D2"/>
    <property type="match status" value="1"/>
</dbReference>
<dbReference type="Pfam" id="PF00009">
    <property type="entry name" value="GTP_EFTU"/>
    <property type="match status" value="1"/>
</dbReference>
<feature type="binding site" evidence="10">
    <location>
        <begin position="626"/>
        <end position="629"/>
    </location>
    <ligand>
        <name>GTP</name>
        <dbReference type="ChEBI" id="CHEBI:37565"/>
    </ligand>
</feature>
<feature type="region of interest" description="Disordered" evidence="12">
    <location>
        <begin position="45"/>
        <end position="404"/>
    </location>
</feature>
<dbReference type="FunFam" id="3.40.50.10050:FF:000001">
    <property type="entry name" value="Translation initiation factor IF-2"/>
    <property type="match status" value="1"/>
</dbReference>
<evidence type="ECO:0000256" key="6">
    <source>
        <dbReference type="ARBA" id="ARBA00022741"/>
    </source>
</evidence>
<dbReference type="InterPro" id="IPR053905">
    <property type="entry name" value="EF-G-like_DII"/>
</dbReference>
<dbReference type="InterPro" id="IPR023115">
    <property type="entry name" value="TIF_IF2_dom3"/>
</dbReference>
<protein>
    <recommendedName>
        <fullName evidence="3 10">Translation initiation factor IF-2</fullName>
    </recommendedName>
</protein>
<dbReference type="SUPFAM" id="SSF52540">
    <property type="entry name" value="P-loop containing nucleoside triphosphate hydrolases"/>
    <property type="match status" value="1"/>
</dbReference>
<dbReference type="PROSITE" id="PS51722">
    <property type="entry name" value="G_TR_2"/>
    <property type="match status" value="1"/>
</dbReference>
<comment type="function">
    <text evidence="9 10 11">One of the essential components for the initiation of protein synthesis. Protects formylmethionyl-tRNA from spontaneous hydrolysis and promotes its binding to the 30S ribosomal subunits. Also involved in the hydrolysis of GTP during the formation of the 70S ribosomal complex.</text>
</comment>
<dbReference type="InterPro" id="IPR004161">
    <property type="entry name" value="EFTu-like_2"/>
</dbReference>
<evidence type="ECO:0000313" key="15">
    <source>
        <dbReference type="Proteomes" id="UP000216451"/>
    </source>
</evidence>
<dbReference type="FunFam" id="3.40.50.300:FF:000019">
    <property type="entry name" value="Translation initiation factor IF-2"/>
    <property type="match status" value="1"/>
</dbReference>
<feature type="compositionally biased region" description="Low complexity" evidence="12">
    <location>
        <begin position="203"/>
        <end position="214"/>
    </location>
</feature>
<evidence type="ECO:0000256" key="9">
    <source>
        <dbReference type="ARBA" id="ARBA00025162"/>
    </source>
</evidence>
<dbReference type="PANTHER" id="PTHR43381:SF5">
    <property type="entry name" value="TR-TYPE G DOMAIN-CONTAINING PROTEIN"/>
    <property type="match status" value="1"/>
</dbReference>
<dbReference type="Gene3D" id="1.10.10.2480">
    <property type="match status" value="1"/>
</dbReference>
<dbReference type="GO" id="GO:0003924">
    <property type="term" value="F:GTPase activity"/>
    <property type="evidence" value="ECO:0007669"/>
    <property type="project" value="UniProtKB-UniRule"/>
</dbReference>
<keyword evidence="4 10" id="KW-0963">Cytoplasm</keyword>
<dbReference type="HAMAP" id="MF_00100_B">
    <property type="entry name" value="IF_2_B"/>
    <property type="match status" value="1"/>
</dbReference>
<feature type="binding site" evidence="10">
    <location>
        <begin position="572"/>
        <end position="576"/>
    </location>
    <ligand>
        <name>GTP</name>
        <dbReference type="ChEBI" id="CHEBI:37565"/>
    </ligand>
</feature>
<dbReference type="Gene3D" id="3.40.50.300">
    <property type="entry name" value="P-loop containing nucleotide triphosphate hydrolases"/>
    <property type="match status" value="1"/>
</dbReference>
<feature type="compositionally biased region" description="Low complexity" evidence="12">
    <location>
        <begin position="76"/>
        <end position="90"/>
    </location>
</feature>
<feature type="binding site" evidence="10">
    <location>
        <begin position="522"/>
        <end position="529"/>
    </location>
    <ligand>
        <name>GTP</name>
        <dbReference type="ChEBI" id="CHEBI:37565"/>
    </ligand>
</feature>
<dbReference type="InterPro" id="IPR044145">
    <property type="entry name" value="IF2_II"/>
</dbReference>
<dbReference type="InterPro" id="IPR000178">
    <property type="entry name" value="TF_IF2_bacterial-like"/>
</dbReference>
<dbReference type="GO" id="GO:0005525">
    <property type="term" value="F:GTP binding"/>
    <property type="evidence" value="ECO:0007669"/>
    <property type="project" value="UniProtKB-KW"/>
</dbReference>
<feature type="compositionally biased region" description="Basic and acidic residues" evidence="12">
    <location>
        <begin position="216"/>
        <end position="243"/>
    </location>
</feature>
<dbReference type="SUPFAM" id="SSF50447">
    <property type="entry name" value="Translation proteins"/>
    <property type="match status" value="2"/>
</dbReference>
<feature type="compositionally biased region" description="Low complexity" evidence="12">
    <location>
        <begin position="48"/>
        <end position="66"/>
    </location>
</feature>
<dbReference type="Pfam" id="PF04760">
    <property type="entry name" value="IF2_N"/>
    <property type="match status" value="2"/>
</dbReference>
<evidence type="ECO:0000256" key="1">
    <source>
        <dbReference type="ARBA" id="ARBA00004496"/>
    </source>
</evidence>
<evidence type="ECO:0000256" key="10">
    <source>
        <dbReference type="HAMAP-Rule" id="MF_00100"/>
    </source>
</evidence>
<evidence type="ECO:0000259" key="13">
    <source>
        <dbReference type="PROSITE" id="PS51722"/>
    </source>
</evidence>
<dbReference type="OrthoDB" id="9811804at2"/>
<dbReference type="NCBIfam" id="TIGR00231">
    <property type="entry name" value="small_GTP"/>
    <property type="match status" value="1"/>
</dbReference>
<evidence type="ECO:0000256" key="2">
    <source>
        <dbReference type="ARBA" id="ARBA00007733"/>
    </source>
</evidence>
<dbReference type="CDD" id="cd03692">
    <property type="entry name" value="mtIF2_IVc"/>
    <property type="match status" value="1"/>
</dbReference>
<dbReference type="PRINTS" id="PR00315">
    <property type="entry name" value="ELONGATNFCT"/>
</dbReference>
<comment type="caution">
    <text evidence="14">The sequence shown here is derived from an EMBL/GenBank/DDBJ whole genome shotgun (WGS) entry which is preliminary data.</text>
</comment>
<organism evidence="14 15">
    <name type="scientific">Bifidobacterium aquikefiri</name>
    <dbReference type="NCBI Taxonomy" id="1653207"/>
    <lineage>
        <taxon>Bacteria</taxon>
        <taxon>Bacillati</taxon>
        <taxon>Actinomycetota</taxon>
        <taxon>Actinomycetes</taxon>
        <taxon>Bifidobacteriales</taxon>
        <taxon>Bifidobacteriaceae</taxon>
        <taxon>Bifidobacterium</taxon>
    </lineage>
</organism>
<dbReference type="NCBIfam" id="TIGR00487">
    <property type="entry name" value="IF-2"/>
    <property type="match status" value="1"/>
</dbReference>
<dbReference type="CDD" id="cd01887">
    <property type="entry name" value="IF2_eIF5B"/>
    <property type="match status" value="1"/>
</dbReference>
<keyword evidence="15" id="KW-1185">Reference proteome</keyword>
<dbReference type="InterPro" id="IPR036925">
    <property type="entry name" value="TIF_IF2_dom3_sf"/>
</dbReference>
<dbReference type="GO" id="GO:0005829">
    <property type="term" value="C:cytosol"/>
    <property type="evidence" value="ECO:0007669"/>
    <property type="project" value="TreeGrafter"/>
</dbReference>
<dbReference type="Pfam" id="PF03144">
    <property type="entry name" value="GTP_EFTU_D2"/>
    <property type="match status" value="1"/>
</dbReference>
<feature type="compositionally biased region" description="Gly residues" evidence="12">
    <location>
        <begin position="302"/>
        <end position="312"/>
    </location>
</feature>
<dbReference type="InterPro" id="IPR006847">
    <property type="entry name" value="IF2_N"/>
</dbReference>
<evidence type="ECO:0000313" key="14">
    <source>
        <dbReference type="EMBL" id="OZG65757.1"/>
    </source>
</evidence>
<evidence type="ECO:0000256" key="12">
    <source>
        <dbReference type="SAM" id="MobiDB-lite"/>
    </source>
</evidence>
<dbReference type="InterPro" id="IPR015760">
    <property type="entry name" value="TIF_IF2"/>
</dbReference>
<dbReference type="CDD" id="cd03702">
    <property type="entry name" value="IF2_mtIF2_II"/>
    <property type="match status" value="1"/>
</dbReference>
<evidence type="ECO:0000256" key="4">
    <source>
        <dbReference type="ARBA" id="ARBA00022490"/>
    </source>
</evidence>
<dbReference type="SUPFAM" id="SSF52156">
    <property type="entry name" value="Initiation factor IF2/eIF5b, domain 3"/>
    <property type="match status" value="1"/>
</dbReference>
<evidence type="ECO:0000256" key="3">
    <source>
        <dbReference type="ARBA" id="ARBA00020675"/>
    </source>
</evidence>
<dbReference type="GO" id="GO:0003743">
    <property type="term" value="F:translation initiation factor activity"/>
    <property type="evidence" value="ECO:0007669"/>
    <property type="project" value="UniProtKB-UniRule"/>
</dbReference>
<gene>
    <name evidence="10" type="primary">infB</name>
    <name evidence="14" type="ORF">BAQU_1495</name>
</gene>
<comment type="similarity">
    <text evidence="2 10 11">Belongs to the TRAFAC class translation factor GTPase superfamily. Classic translation factor GTPase family. IF-2 subfamily.</text>
</comment>
<dbReference type="GeneID" id="98296158"/>
<dbReference type="Gene3D" id="3.40.50.10050">
    <property type="entry name" value="Translation initiation factor IF- 2, domain 3"/>
    <property type="match status" value="1"/>
</dbReference>